<keyword evidence="5" id="KW-0349">Heme</keyword>
<dbReference type="Proteomes" id="UP000253529">
    <property type="component" value="Unassembled WGS sequence"/>
</dbReference>
<comment type="catalytic activity">
    <reaction evidence="1">
        <text>ATP + protein L-histidine = ADP + protein N-phospho-L-histidine.</text>
        <dbReference type="EC" id="2.7.13.3"/>
    </reaction>
</comment>
<keyword evidence="10" id="KW-0408">Iron</keyword>
<dbReference type="InterPro" id="IPR005467">
    <property type="entry name" value="His_kinase_dom"/>
</dbReference>
<comment type="function">
    <text evidence="12">Putative oxygen sensor; modulates the activity of FixJ, a transcriptional activator of nitrogen fixation fixK gene. FixL probably acts as a kinase that phosphorylates FixJ.</text>
</comment>
<reference evidence="19 20" key="1">
    <citation type="submission" date="2018-06" db="EMBL/GenBank/DDBJ databases">
        <title>Genomic Encyclopedia of Type Strains, Phase IV (KMG-IV): sequencing the most valuable type-strain genomes for metagenomic binning, comparative biology and taxonomic classification.</title>
        <authorList>
            <person name="Goeker M."/>
        </authorList>
    </citation>
    <scope>NUCLEOTIDE SEQUENCE [LARGE SCALE GENOMIC DNA]</scope>
    <source>
        <strain evidence="19 20">DSM 24875</strain>
    </source>
</reference>
<dbReference type="InterPro" id="IPR000014">
    <property type="entry name" value="PAS"/>
</dbReference>
<dbReference type="SMART" id="SM00387">
    <property type="entry name" value="HATPase_c"/>
    <property type="match status" value="1"/>
</dbReference>
<dbReference type="SUPFAM" id="SSF55874">
    <property type="entry name" value="ATPase domain of HSP90 chaperone/DNA topoisomerase II/histidine kinase"/>
    <property type="match status" value="1"/>
</dbReference>
<name>A0A366EIZ0_9HYPH</name>
<organism evidence="19 20">
    <name type="scientific">Roseiarcus fermentans</name>
    <dbReference type="NCBI Taxonomy" id="1473586"/>
    <lineage>
        <taxon>Bacteria</taxon>
        <taxon>Pseudomonadati</taxon>
        <taxon>Pseudomonadota</taxon>
        <taxon>Alphaproteobacteria</taxon>
        <taxon>Hyphomicrobiales</taxon>
        <taxon>Roseiarcaceae</taxon>
        <taxon>Roseiarcus</taxon>
    </lineage>
</organism>
<dbReference type="GO" id="GO:0006355">
    <property type="term" value="P:regulation of DNA-templated transcription"/>
    <property type="evidence" value="ECO:0007669"/>
    <property type="project" value="InterPro"/>
</dbReference>
<dbReference type="Gene3D" id="3.30.450.20">
    <property type="entry name" value="PAS domain"/>
    <property type="match status" value="2"/>
</dbReference>
<dbReference type="Pfam" id="PF00989">
    <property type="entry name" value="PAS"/>
    <property type="match status" value="1"/>
</dbReference>
<dbReference type="PRINTS" id="PR00344">
    <property type="entry name" value="BCTRLSENSOR"/>
</dbReference>
<dbReference type="InterPro" id="IPR003661">
    <property type="entry name" value="HisK_dim/P_dom"/>
</dbReference>
<keyword evidence="20" id="KW-1185">Reference proteome</keyword>
<dbReference type="SMART" id="SM00091">
    <property type="entry name" value="PAS"/>
    <property type="match status" value="2"/>
</dbReference>
<feature type="domain" description="Histidine kinase" evidence="15">
    <location>
        <begin position="272"/>
        <end position="494"/>
    </location>
</feature>
<dbReference type="CDD" id="cd16919">
    <property type="entry name" value="HATPase_CckA-like"/>
    <property type="match status" value="1"/>
</dbReference>
<dbReference type="SUPFAM" id="SSF52172">
    <property type="entry name" value="CheY-like"/>
    <property type="match status" value="1"/>
</dbReference>
<dbReference type="EC" id="2.7.13.3" evidence="3"/>
<dbReference type="Gene3D" id="3.40.50.2300">
    <property type="match status" value="1"/>
</dbReference>
<keyword evidence="6" id="KW-0808">Transferase</keyword>
<dbReference type="PANTHER" id="PTHR43065:SF42">
    <property type="entry name" value="TWO-COMPONENT SENSOR PPRA"/>
    <property type="match status" value="1"/>
</dbReference>
<keyword evidence="7" id="KW-0547">Nucleotide-binding</keyword>
<feature type="domain" description="Response regulatory" evidence="16">
    <location>
        <begin position="517"/>
        <end position="631"/>
    </location>
</feature>
<evidence type="ECO:0000256" key="10">
    <source>
        <dbReference type="ARBA" id="ARBA00023004"/>
    </source>
</evidence>
<feature type="modified residue" description="4-aspartylphosphate" evidence="14">
    <location>
        <position position="567"/>
    </location>
</feature>
<comment type="caution">
    <text evidence="19">The sequence shown here is derived from an EMBL/GenBank/DDBJ whole genome shotgun (WGS) entry which is preliminary data.</text>
</comment>
<dbReference type="PROSITE" id="PS50112">
    <property type="entry name" value="PAS"/>
    <property type="match status" value="1"/>
</dbReference>
<dbReference type="PANTHER" id="PTHR43065">
    <property type="entry name" value="SENSOR HISTIDINE KINASE"/>
    <property type="match status" value="1"/>
</dbReference>
<dbReference type="InterPro" id="IPR035965">
    <property type="entry name" value="PAS-like_dom_sf"/>
</dbReference>
<accession>A0A366EIZ0</accession>
<dbReference type="InterPro" id="IPR004358">
    <property type="entry name" value="Sig_transdc_His_kin-like_C"/>
</dbReference>
<keyword evidence="11" id="KW-0902">Two-component regulatory system</keyword>
<dbReference type="SMART" id="SM00388">
    <property type="entry name" value="HisKA"/>
    <property type="match status" value="1"/>
</dbReference>
<dbReference type="CDD" id="cd00082">
    <property type="entry name" value="HisKA"/>
    <property type="match status" value="1"/>
</dbReference>
<dbReference type="RefSeq" id="WP_113893576.1">
    <property type="nucleotide sequence ID" value="NZ_QNRK01000053.1"/>
</dbReference>
<feature type="domain" description="PAS" evidence="17">
    <location>
        <begin position="132"/>
        <end position="186"/>
    </location>
</feature>
<keyword evidence="9" id="KW-0067">ATP-binding</keyword>
<comment type="cofactor">
    <cofactor evidence="2">
        <name>heme</name>
        <dbReference type="ChEBI" id="CHEBI:30413"/>
    </cofactor>
</comment>
<dbReference type="Pfam" id="PF00512">
    <property type="entry name" value="HisKA"/>
    <property type="match status" value="1"/>
</dbReference>
<evidence type="ECO:0000259" key="16">
    <source>
        <dbReference type="PROSITE" id="PS50110"/>
    </source>
</evidence>
<dbReference type="InterPro" id="IPR013767">
    <property type="entry name" value="PAS_fold"/>
</dbReference>
<dbReference type="InterPro" id="IPR001789">
    <property type="entry name" value="Sig_transdc_resp-reg_receiver"/>
</dbReference>
<feature type="domain" description="PAC" evidence="18">
    <location>
        <begin position="78"/>
        <end position="131"/>
    </location>
</feature>
<dbReference type="Gene3D" id="3.30.565.10">
    <property type="entry name" value="Histidine kinase-like ATPase, C-terminal domain"/>
    <property type="match status" value="1"/>
</dbReference>
<evidence type="ECO:0000256" key="1">
    <source>
        <dbReference type="ARBA" id="ARBA00000085"/>
    </source>
</evidence>
<dbReference type="GO" id="GO:0000155">
    <property type="term" value="F:phosphorelay sensor kinase activity"/>
    <property type="evidence" value="ECO:0007669"/>
    <property type="project" value="InterPro"/>
</dbReference>
<dbReference type="Pfam" id="PF02518">
    <property type="entry name" value="HATPase_c"/>
    <property type="match status" value="1"/>
</dbReference>
<evidence type="ECO:0000313" key="20">
    <source>
        <dbReference type="Proteomes" id="UP000253529"/>
    </source>
</evidence>
<dbReference type="InterPro" id="IPR013656">
    <property type="entry name" value="PAS_4"/>
</dbReference>
<evidence type="ECO:0000256" key="13">
    <source>
        <dbReference type="ARBA" id="ARBA00070616"/>
    </source>
</evidence>
<evidence type="ECO:0000256" key="3">
    <source>
        <dbReference type="ARBA" id="ARBA00012438"/>
    </source>
</evidence>
<evidence type="ECO:0000259" key="18">
    <source>
        <dbReference type="PROSITE" id="PS50113"/>
    </source>
</evidence>
<evidence type="ECO:0000256" key="12">
    <source>
        <dbReference type="ARBA" id="ARBA00059827"/>
    </source>
</evidence>
<evidence type="ECO:0000256" key="11">
    <source>
        <dbReference type="ARBA" id="ARBA00023012"/>
    </source>
</evidence>
<dbReference type="InterPro" id="IPR036890">
    <property type="entry name" value="HATPase_C_sf"/>
</dbReference>
<evidence type="ECO:0000259" key="15">
    <source>
        <dbReference type="PROSITE" id="PS50109"/>
    </source>
</evidence>
<dbReference type="PROSITE" id="PS50113">
    <property type="entry name" value="PAC"/>
    <property type="match status" value="1"/>
</dbReference>
<evidence type="ECO:0000256" key="7">
    <source>
        <dbReference type="ARBA" id="ARBA00022741"/>
    </source>
</evidence>
<dbReference type="CDD" id="cd00130">
    <property type="entry name" value="PAS"/>
    <property type="match status" value="2"/>
</dbReference>
<gene>
    <name evidence="19" type="ORF">DFR50_15318</name>
</gene>
<dbReference type="Pfam" id="PF08448">
    <property type="entry name" value="PAS_4"/>
    <property type="match status" value="1"/>
</dbReference>
<dbReference type="PROSITE" id="PS50110">
    <property type="entry name" value="RESPONSE_REGULATORY"/>
    <property type="match status" value="1"/>
</dbReference>
<evidence type="ECO:0000256" key="4">
    <source>
        <dbReference type="ARBA" id="ARBA00022553"/>
    </source>
</evidence>
<sequence length="633" mass="68771">MTRDDFSLTGRLDSFIENAPDAAAMFDRDMRYLATSRRWLRDYRIDGPVIGRNHYEVFPEIPERWKEIHARALAGETLSNECEAFERADGAIQWLRWEIRPWRSPDGEVGGVVIFTHDITATKVAERELVEREAHLRSILATVPDAMIVADERGVITSFSAAATALFGYSSEEVVGRSVNTLMLEPFRSQHDGSIATYLRTGDAHVIGYSRFAQAVARGGGVLPIELSIGEARANGRRIFTAFLRDLASRQKIDEEARQAQTMEVVGRLTAGVAHDVNNLLTVILANLELLAPQLADADLRELADEAHGAAEDGARLTAQLLAFGRRQPLDPRETDLGALVCGSADLLRRTIGPAIALDIVTPAASPLTLVDPAQLQNALLSVADNARDAMPEGGRLILEVSSACLDADYAQMYPEVRPGRYGLITVSDTGVGMAPEVRRRAFEPYFTTKPVGDGVGLGLSMVYGFVKQSGGHIQLYSEPGRGTCVRIYLPIADDGGAEATMATEAEGPELRKGTETILLVEDDARLRRVLGRRLRGLGYSVYEAENGAAALAQLEALPDTALVFTDMVMPGGMTGLELAEAALAAKPGLKILFTSGYAEPSVARLGRKKGAWLKKPYTADELADKLREVLDE</sequence>
<dbReference type="NCBIfam" id="TIGR00229">
    <property type="entry name" value="sensory_box"/>
    <property type="match status" value="2"/>
</dbReference>
<evidence type="ECO:0000256" key="14">
    <source>
        <dbReference type="PROSITE-ProRule" id="PRU00169"/>
    </source>
</evidence>
<keyword evidence="5" id="KW-0479">Metal-binding</keyword>
<protein>
    <recommendedName>
        <fullName evidence="13">Sensor protein FixL</fullName>
        <ecNumber evidence="3">2.7.13.3</ecNumber>
    </recommendedName>
</protein>
<dbReference type="InterPro" id="IPR036097">
    <property type="entry name" value="HisK_dim/P_sf"/>
</dbReference>
<proteinExistence type="predicted"/>
<dbReference type="FunFam" id="3.30.450.20:FF:000060">
    <property type="entry name" value="Sensor protein FixL"/>
    <property type="match status" value="1"/>
</dbReference>
<keyword evidence="8" id="KW-0418">Kinase</keyword>
<dbReference type="Gene3D" id="1.10.287.130">
    <property type="match status" value="1"/>
</dbReference>
<dbReference type="OrthoDB" id="9796100at2"/>
<evidence type="ECO:0000256" key="8">
    <source>
        <dbReference type="ARBA" id="ARBA00022777"/>
    </source>
</evidence>
<keyword evidence="4 14" id="KW-0597">Phosphoprotein</keyword>
<evidence type="ECO:0000256" key="6">
    <source>
        <dbReference type="ARBA" id="ARBA00022679"/>
    </source>
</evidence>
<evidence type="ECO:0000256" key="2">
    <source>
        <dbReference type="ARBA" id="ARBA00001971"/>
    </source>
</evidence>
<dbReference type="InterPro" id="IPR000700">
    <property type="entry name" value="PAS-assoc_C"/>
</dbReference>
<evidence type="ECO:0000313" key="19">
    <source>
        <dbReference type="EMBL" id="RBP02318.1"/>
    </source>
</evidence>
<dbReference type="SUPFAM" id="SSF47384">
    <property type="entry name" value="Homodimeric domain of signal transducing histidine kinase"/>
    <property type="match status" value="1"/>
</dbReference>
<dbReference type="Pfam" id="PF00072">
    <property type="entry name" value="Response_reg"/>
    <property type="match status" value="1"/>
</dbReference>
<evidence type="ECO:0000256" key="5">
    <source>
        <dbReference type="ARBA" id="ARBA00022617"/>
    </source>
</evidence>
<dbReference type="SMART" id="SM00448">
    <property type="entry name" value="REC"/>
    <property type="match status" value="1"/>
</dbReference>
<dbReference type="SUPFAM" id="SSF55785">
    <property type="entry name" value="PYP-like sensor domain (PAS domain)"/>
    <property type="match status" value="2"/>
</dbReference>
<dbReference type="EMBL" id="QNRK01000053">
    <property type="protein sequence ID" value="RBP02318.1"/>
    <property type="molecule type" value="Genomic_DNA"/>
</dbReference>
<evidence type="ECO:0000259" key="17">
    <source>
        <dbReference type="PROSITE" id="PS50112"/>
    </source>
</evidence>
<evidence type="ECO:0000256" key="9">
    <source>
        <dbReference type="ARBA" id="ARBA00022840"/>
    </source>
</evidence>
<dbReference type="InterPro" id="IPR003594">
    <property type="entry name" value="HATPase_dom"/>
</dbReference>
<dbReference type="AlphaFoldDB" id="A0A366EIZ0"/>
<dbReference type="PROSITE" id="PS50109">
    <property type="entry name" value="HIS_KIN"/>
    <property type="match status" value="1"/>
</dbReference>
<dbReference type="InterPro" id="IPR011006">
    <property type="entry name" value="CheY-like_superfamily"/>
</dbReference>
<dbReference type="GO" id="GO:0005524">
    <property type="term" value="F:ATP binding"/>
    <property type="evidence" value="ECO:0007669"/>
    <property type="project" value="UniProtKB-KW"/>
</dbReference>